<dbReference type="SMART" id="SM00867">
    <property type="entry name" value="YceI"/>
    <property type="match status" value="1"/>
</dbReference>
<evidence type="ECO:0000313" key="4">
    <source>
        <dbReference type="Proteomes" id="UP000662770"/>
    </source>
</evidence>
<dbReference type="PANTHER" id="PTHR34406:SF1">
    <property type="entry name" value="PROTEIN YCEI"/>
    <property type="match status" value="1"/>
</dbReference>
<proteinExistence type="predicted"/>
<dbReference type="InterPro" id="IPR036761">
    <property type="entry name" value="TTHA0802/YceI-like_sf"/>
</dbReference>
<evidence type="ECO:0000313" key="3">
    <source>
        <dbReference type="EMBL" id="QSX35424.1"/>
    </source>
</evidence>
<dbReference type="Pfam" id="PF04264">
    <property type="entry name" value="YceI"/>
    <property type="match status" value="1"/>
</dbReference>
<evidence type="ECO:0000256" key="1">
    <source>
        <dbReference type="SAM" id="SignalP"/>
    </source>
</evidence>
<protein>
    <submittedName>
        <fullName evidence="3">Polyisoprenoid-binding protein</fullName>
    </submittedName>
</protein>
<sequence>MALSLALVGVSSISTVAMAATYNIDPTHTSVVASWNHFGFSNPTADFSDVTGKLVFDEKAPEKSSVTVTIPTKTVNTHVQALTDEFMEKDFFDVKAHPEATFVSEKVTKTGEKTYDVVGKMTIKGITKEATLKVTLNGQGEHPMKKVPAIGFDAVTTIKRSEFDMAKYVPYVSDEVTIRITTEATE</sequence>
<accession>A0ABX7QVH0</accession>
<dbReference type="SUPFAM" id="SSF101874">
    <property type="entry name" value="YceI-like"/>
    <property type="match status" value="1"/>
</dbReference>
<evidence type="ECO:0000259" key="2">
    <source>
        <dbReference type="SMART" id="SM00867"/>
    </source>
</evidence>
<gene>
    <name evidence="3" type="ORF">JYB87_06105</name>
</gene>
<keyword evidence="1" id="KW-0732">Signal</keyword>
<feature type="chain" id="PRO_5047231328" evidence="1">
    <location>
        <begin position="20"/>
        <end position="186"/>
    </location>
</feature>
<feature type="domain" description="Lipid/polyisoprenoid-binding YceI-like" evidence="2">
    <location>
        <begin position="21"/>
        <end position="185"/>
    </location>
</feature>
<name>A0ABX7QVH0_9GAMM</name>
<feature type="signal peptide" evidence="1">
    <location>
        <begin position="1"/>
        <end position="19"/>
    </location>
</feature>
<dbReference type="EMBL" id="CP071503">
    <property type="protein sequence ID" value="QSX35424.1"/>
    <property type="molecule type" value="Genomic_DNA"/>
</dbReference>
<dbReference type="InterPro" id="IPR007372">
    <property type="entry name" value="Lipid/polyisoprenoid-bd_YceI"/>
</dbReference>
<keyword evidence="4" id="KW-1185">Reference proteome</keyword>
<reference evidence="3 4" key="1">
    <citation type="submission" date="2021-03" db="EMBL/GenBank/DDBJ databases">
        <title>Novel species identification of genus Shewanella.</title>
        <authorList>
            <person name="Liu G."/>
            <person name="Zhang Q."/>
        </authorList>
    </citation>
    <scope>NUCLEOTIDE SEQUENCE [LARGE SCALE GENOMIC DNA]</scope>
    <source>
        <strain evidence="3 4">FJAT-51800</strain>
    </source>
</reference>
<dbReference type="Proteomes" id="UP000662770">
    <property type="component" value="Chromosome"/>
</dbReference>
<dbReference type="Gene3D" id="2.40.128.110">
    <property type="entry name" value="Lipid/polyisoprenoid-binding, YceI-like"/>
    <property type="match status" value="1"/>
</dbReference>
<dbReference type="PANTHER" id="PTHR34406">
    <property type="entry name" value="PROTEIN YCEI"/>
    <property type="match status" value="1"/>
</dbReference>
<organism evidence="3 4">
    <name type="scientific">Shewanella avicenniae</name>
    <dbReference type="NCBI Taxonomy" id="2814294"/>
    <lineage>
        <taxon>Bacteria</taxon>
        <taxon>Pseudomonadati</taxon>
        <taxon>Pseudomonadota</taxon>
        <taxon>Gammaproteobacteria</taxon>
        <taxon>Alteromonadales</taxon>
        <taxon>Shewanellaceae</taxon>
        <taxon>Shewanella</taxon>
    </lineage>
</organism>